<sequence>MTEPIVNFPDPAEILSHMPALVVGPHHGTILTPDGEVTEYTIKELKKLVRNQAFLVCNHMVTSRRLGSISFRSFDILEFFAFIRPTEFCLPLPFGLAKALNISHMENSPEQDALIILQSAQQLLQELTSPDYLFPEGIVANAQAMAEAGWPWGPLILGARGQNTKDQEAKGQGDQVWNHLPEWEEGAPMPPAGFDPVGEPESLARLDDLLGPGAEERQNQKAYTALITKAFAPPESHDEPNLILAEAGTGIGKTLGYIAPASLWAEKNGGTVWLSTYTKNLQRQLDQELSRLYPDPNIKREKVVIRKGRENYLCLLNLQELSQGAALAQGRILLGLVSRWARYSRDGDMIGGDFPAWLGEIFGNSRLTQLTDRRGECVYSACAHYRKCFIEKTQRKAKTADLVIANHALVMVQSGTRIGDPDLPSRYVFDEGHHLFDAADSAFSAHLTGQEGLELRRWVRGAEETRRRSKGLKGRLEDMITDDDEARKALEHIITAARCLPAEGWHGRIIDNNAFGPAEKFLELIRRQIFTRHHGSDQYHSLETPADHPVDGLLAAAETFYSALNDLAQPLKKLSALLLKKLDDETADLDSSMRTRLDSVSRTLIRRADILTGGWIPMLNSLKGDKNENFVDWFELNRIQGREVDTGMYRHWVDPSLPFAEIVLKPAHGVVITSATLRDRTIDPKNADSAKNRDVAQNSDVEWHAAEVRTGGAHMINTPRRQSLKSPFNYAAQSRIFIVNDMNKSSLDQLAAAYRELIIASGGGTLGIFTAISRLRGVHQRIVDHMEHQHIPFLAQHVDPMNVSTLIDIFRDVENSCLLGTDAVRDGVDVPGQSLRLCVFDRVPWPRPTILHKARRERFGKQTYDDLITRLRLKQAFGRLIRSSADKGVFVMLDGAMPSRLLNAFPEDIIIERLGLAEAIQKTRAFLEE</sequence>
<dbReference type="SUPFAM" id="SSF52540">
    <property type="entry name" value="P-loop containing nucleoside triphosphate hydrolases"/>
    <property type="match status" value="1"/>
</dbReference>
<dbReference type="Pfam" id="PF13307">
    <property type="entry name" value="Helicase_C_2"/>
    <property type="match status" value="1"/>
</dbReference>
<dbReference type="GO" id="GO:0005524">
    <property type="term" value="F:ATP binding"/>
    <property type="evidence" value="ECO:0007669"/>
    <property type="project" value="UniProtKB-KW"/>
</dbReference>
<dbReference type="Gene3D" id="3.40.50.300">
    <property type="entry name" value="P-loop containing nucleotide triphosphate hydrolases"/>
    <property type="match status" value="2"/>
</dbReference>
<evidence type="ECO:0000313" key="5">
    <source>
        <dbReference type="EMBL" id="VAX03202.1"/>
    </source>
</evidence>
<dbReference type="InterPro" id="IPR045028">
    <property type="entry name" value="DinG/Rad3-like"/>
</dbReference>
<name>A0A3B1AHH4_9ZZZZ</name>
<dbReference type="InterPro" id="IPR027417">
    <property type="entry name" value="P-loop_NTPase"/>
</dbReference>
<dbReference type="PANTHER" id="PTHR11472:SF34">
    <property type="entry name" value="REGULATOR OF TELOMERE ELONGATION HELICASE 1"/>
    <property type="match status" value="1"/>
</dbReference>
<organism evidence="5">
    <name type="scientific">hydrothermal vent metagenome</name>
    <dbReference type="NCBI Taxonomy" id="652676"/>
    <lineage>
        <taxon>unclassified sequences</taxon>
        <taxon>metagenomes</taxon>
        <taxon>ecological metagenomes</taxon>
    </lineage>
</organism>
<dbReference type="GO" id="GO:0016818">
    <property type="term" value="F:hydrolase activity, acting on acid anhydrides, in phosphorus-containing anhydrides"/>
    <property type="evidence" value="ECO:0007669"/>
    <property type="project" value="InterPro"/>
</dbReference>
<feature type="domain" description="Helicase ATP-binding" evidence="4">
    <location>
        <begin position="206"/>
        <end position="483"/>
    </location>
</feature>
<dbReference type="GO" id="GO:0003676">
    <property type="term" value="F:nucleic acid binding"/>
    <property type="evidence" value="ECO:0007669"/>
    <property type="project" value="InterPro"/>
</dbReference>
<dbReference type="InterPro" id="IPR014013">
    <property type="entry name" value="Helic_SF1/SF2_ATP-bd_DinG/Rad3"/>
</dbReference>
<dbReference type="PANTHER" id="PTHR11472">
    <property type="entry name" value="DNA REPAIR DEAD HELICASE RAD3/XP-D SUBFAMILY MEMBER"/>
    <property type="match status" value="1"/>
</dbReference>
<dbReference type="AlphaFoldDB" id="A0A3B1AHH4"/>
<gene>
    <name evidence="5" type="ORF">MNBD_ALPHA03-856</name>
</gene>
<keyword evidence="1" id="KW-0547">Nucleotide-binding</keyword>
<dbReference type="PROSITE" id="PS51193">
    <property type="entry name" value="HELICASE_ATP_BIND_2"/>
    <property type="match status" value="1"/>
</dbReference>
<keyword evidence="3" id="KW-0067">ATP-binding</keyword>
<reference evidence="5" key="1">
    <citation type="submission" date="2018-06" db="EMBL/GenBank/DDBJ databases">
        <authorList>
            <person name="Zhirakovskaya E."/>
        </authorList>
    </citation>
    <scope>NUCLEOTIDE SEQUENCE</scope>
</reference>
<evidence type="ECO:0000256" key="2">
    <source>
        <dbReference type="ARBA" id="ARBA00022801"/>
    </source>
</evidence>
<dbReference type="GO" id="GO:0003678">
    <property type="term" value="F:DNA helicase activity"/>
    <property type="evidence" value="ECO:0007669"/>
    <property type="project" value="TreeGrafter"/>
</dbReference>
<keyword evidence="5" id="KW-0347">Helicase</keyword>
<evidence type="ECO:0000259" key="4">
    <source>
        <dbReference type="PROSITE" id="PS51193"/>
    </source>
</evidence>
<dbReference type="GO" id="GO:0006281">
    <property type="term" value="P:DNA repair"/>
    <property type="evidence" value="ECO:0007669"/>
    <property type="project" value="TreeGrafter"/>
</dbReference>
<evidence type="ECO:0000256" key="1">
    <source>
        <dbReference type="ARBA" id="ARBA00022741"/>
    </source>
</evidence>
<dbReference type="EMBL" id="UOFW01000040">
    <property type="protein sequence ID" value="VAX03202.1"/>
    <property type="molecule type" value="Genomic_DNA"/>
</dbReference>
<protein>
    <submittedName>
        <fullName evidence="5">DinG family ATP-dependent helicase YoaA</fullName>
    </submittedName>
</protein>
<accession>A0A3B1AHH4</accession>
<keyword evidence="2" id="KW-0378">Hydrolase</keyword>
<proteinExistence type="predicted"/>
<dbReference type="InterPro" id="IPR006555">
    <property type="entry name" value="ATP-dep_Helicase_C"/>
</dbReference>
<dbReference type="SMART" id="SM00491">
    <property type="entry name" value="HELICc2"/>
    <property type="match status" value="1"/>
</dbReference>
<evidence type="ECO:0000256" key="3">
    <source>
        <dbReference type="ARBA" id="ARBA00022840"/>
    </source>
</evidence>